<dbReference type="Pfam" id="PF00067">
    <property type="entry name" value="p450"/>
    <property type="match status" value="1"/>
</dbReference>
<dbReference type="GeneID" id="63690434"/>
<keyword evidence="12" id="KW-0472">Membrane</keyword>
<dbReference type="InterPro" id="IPR017972">
    <property type="entry name" value="Cyt_P450_CS"/>
</dbReference>
<feature type="signal peptide" evidence="15">
    <location>
        <begin position="1"/>
        <end position="30"/>
    </location>
</feature>
<keyword evidence="6" id="KW-0812">Transmembrane</keyword>
<feature type="chain" id="PRO_5004067402" evidence="15">
    <location>
        <begin position="31"/>
        <end position="227"/>
    </location>
</feature>
<dbReference type="HOGENOM" id="CLU_001570_20_0_1"/>
<comment type="similarity">
    <text evidence="4 14">Belongs to the cytochrome P450 family.</text>
</comment>
<keyword evidence="8" id="KW-1133">Transmembrane helix</keyword>
<dbReference type="PANTHER" id="PTHR46300">
    <property type="entry name" value="P450, PUTATIVE (EUROFUNG)-RELATED-RELATED"/>
    <property type="match status" value="1"/>
</dbReference>
<gene>
    <name evidence="16" type="ORF">DACRYDRAFT_56434</name>
</gene>
<evidence type="ECO:0000256" key="1">
    <source>
        <dbReference type="ARBA" id="ARBA00001971"/>
    </source>
</evidence>
<dbReference type="SUPFAM" id="SSF48264">
    <property type="entry name" value="Cytochrome P450"/>
    <property type="match status" value="1"/>
</dbReference>
<dbReference type="PRINTS" id="PR00463">
    <property type="entry name" value="EP450I"/>
</dbReference>
<organism evidence="16 17">
    <name type="scientific">Dacryopinax primogenitus (strain DJM 731)</name>
    <name type="common">Brown rot fungus</name>
    <dbReference type="NCBI Taxonomy" id="1858805"/>
    <lineage>
        <taxon>Eukaryota</taxon>
        <taxon>Fungi</taxon>
        <taxon>Dikarya</taxon>
        <taxon>Basidiomycota</taxon>
        <taxon>Agaricomycotina</taxon>
        <taxon>Dacrymycetes</taxon>
        <taxon>Dacrymycetales</taxon>
        <taxon>Dacrymycetaceae</taxon>
        <taxon>Dacryopinax</taxon>
    </lineage>
</organism>
<feature type="binding site" description="axial binding residue" evidence="13">
    <location>
        <position position="146"/>
    </location>
    <ligand>
        <name>heme</name>
        <dbReference type="ChEBI" id="CHEBI:30413"/>
    </ligand>
    <ligandPart>
        <name>Fe</name>
        <dbReference type="ChEBI" id="CHEBI:18248"/>
    </ligandPart>
</feature>
<dbReference type="InterPro" id="IPR036396">
    <property type="entry name" value="Cyt_P450_sf"/>
</dbReference>
<keyword evidence="10 13" id="KW-0408">Iron</keyword>
<dbReference type="GO" id="GO:0005506">
    <property type="term" value="F:iron ion binding"/>
    <property type="evidence" value="ECO:0007669"/>
    <property type="project" value="InterPro"/>
</dbReference>
<comment type="cofactor">
    <cofactor evidence="1 13">
        <name>heme</name>
        <dbReference type="ChEBI" id="CHEBI:30413"/>
    </cofactor>
</comment>
<dbReference type="OrthoDB" id="2789670at2759"/>
<evidence type="ECO:0000256" key="13">
    <source>
        <dbReference type="PIRSR" id="PIRSR602401-1"/>
    </source>
</evidence>
<keyword evidence="5 13" id="KW-0349">Heme</keyword>
<evidence type="ECO:0000256" key="4">
    <source>
        <dbReference type="ARBA" id="ARBA00010617"/>
    </source>
</evidence>
<dbReference type="GO" id="GO:0004497">
    <property type="term" value="F:monooxygenase activity"/>
    <property type="evidence" value="ECO:0007669"/>
    <property type="project" value="UniProtKB-KW"/>
</dbReference>
<comment type="subcellular location">
    <subcellularLocation>
        <location evidence="2">Membrane</location>
    </subcellularLocation>
</comment>
<keyword evidence="15" id="KW-0732">Signal</keyword>
<evidence type="ECO:0000256" key="2">
    <source>
        <dbReference type="ARBA" id="ARBA00004370"/>
    </source>
</evidence>
<dbReference type="RefSeq" id="XP_040625809.1">
    <property type="nucleotide sequence ID" value="XM_040775372.1"/>
</dbReference>
<dbReference type="OMA" id="HTQEIRF"/>
<evidence type="ECO:0000256" key="5">
    <source>
        <dbReference type="ARBA" id="ARBA00022617"/>
    </source>
</evidence>
<dbReference type="InterPro" id="IPR050364">
    <property type="entry name" value="Cytochrome_P450_fung"/>
</dbReference>
<dbReference type="PRINTS" id="PR00385">
    <property type="entry name" value="P450"/>
</dbReference>
<dbReference type="PROSITE" id="PS00086">
    <property type="entry name" value="CYTOCHROME_P450"/>
    <property type="match status" value="1"/>
</dbReference>
<evidence type="ECO:0000256" key="15">
    <source>
        <dbReference type="SAM" id="SignalP"/>
    </source>
</evidence>
<comment type="pathway">
    <text evidence="3">Secondary metabolite biosynthesis.</text>
</comment>
<evidence type="ECO:0000313" key="17">
    <source>
        <dbReference type="Proteomes" id="UP000030653"/>
    </source>
</evidence>
<evidence type="ECO:0000256" key="14">
    <source>
        <dbReference type="RuleBase" id="RU000461"/>
    </source>
</evidence>
<dbReference type="GO" id="GO:0016705">
    <property type="term" value="F:oxidoreductase activity, acting on paired donors, with incorporation or reduction of molecular oxygen"/>
    <property type="evidence" value="ECO:0007669"/>
    <property type="project" value="InterPro"/>
</dbReference>
<evidence type="ECO:0000256" key="3">
    <source>
        <dbReference type="ARBA" id="ARBA00005179"/>
    </source>
</evidence>
<evidence type="ECO:0000256" key="9">
    <source>
        <dbReference type="ARBA" id="ARBA00023002"/>
    </source>
</evidence>
<keyword evidence="7 13" id="KW-0479">Metal-binding</keyword>
<keyword evidence="9 14" id="KW-0560">Oxidoreductase</keyword>
<evidence type="ECO:0000256" key="12">
    <source>
        <dbReference type="ARBA" id="ARBA00023136"/>
    </source>
</evidence>
<evidence type="ECO:0000313" key="16">
    <source>
        <dbReference type="EMBL" id="EJT98911.1"/>
    </source>
</evidence>
<evidence type="ECO:0000256" key="6">
    <source>
        <dbReference type="ARBA" id="ARBA00022692"/>
    </source>
</evidence>
<proteinExistence type="inferred from homology"/>
<dbReference type="AlphaFoldDB" id="M5FZB3"/>
<name>M5FZB3_DACPD</name>
<evidence type="ECO:0000256" key="8">
    <source>
        <dbReference type="ARBA" id="ARBA00022989"/>
    </source>
</evidence>
<dbReference type="InterPro" id="IPR001128">
    <property type="entry name" value="Cyt_P450"/>
</dbReference>
<dbReference type="PANTHER" id="PTHR46300:SF2">
    <property type="entry name" value="CYTOCHROME P450 MONOOXYGENASE ALNH-RELATED"/>
    <property type="match status" value="1"/>
</dbReference>
<dbReference type="GO" id="GO:0020037">
    <property type="term" value="F:heme binding"/>
    <property type="evidence" value="ECO:0007669"/>
    <property type="project" value="InterPro"/>
</dbReference>
<dbReference type="InterPro" id="IPR002401">
    <property type="entry name" value="Cyt_P450_E_grp-I"/>
</dbReference>
<evidence type="ECO:0000256" key="10">
    <source>
        <dbReference type="ARBA" id="ARBA00023004"/>
    </source>
</evidence>
<dbReference type="Gene3D" id="1.10.630.10">
    <property type="entry name" value="Cytochrome P450"/>
    <property type="match status" value="1"/>
</dbReference>
<protein>
    <submittedName>
        <fullName evidence="16">Cytochrome P450</fullName>
    </submittedName>
</protein>
<dbReference type="Proteomes" id="UP000030653">
    <property type="component" value="Unassembled WGS sequence"/>
</dbReference>
<reference evidence="16 17" key="1">
    <citation type="journal article" date="2012" name="Science">
        <title>The Paleozoic origin of enzymatic lignin decomposition reconstructed from 31 fungal genomes.</title>
        <authorList>
            <person name="Floudas D."/>
            <person name="Binder M."/>
            <person name="Riley R."/>
            <person name="Barry K."/>
            <person name="Blanchette R.A."/>
            <person name="Henrissat B."/>
            <person name="Martinez A.T."/>
            <person name="Otillar R."/>
            <person name="Spatafora J.W."/>
            <person name="Yadav J.S."/>
            <person name="Aerts A."/>
            <person name="Benoit I."/>
            <person name="Boyd A."/>
            <person name="Carlson A."/>
            <person name="Copeland A."/>
            <person name="Coutinho P.M."/>
            <person name="de Vries R.P."/>
            <person name="Ferreira P."/>
            <person name="Findley K."/>
            <person name="Foster B."/>
            <person name="Gaskell J."/>
            <person name="Glotzer D."/>
            <person name="Gorecki P."/>
            <person name="Heitman J."/>
            <person name="Hesse C."/>
            <person name="Hori C."/>
            <person name="Igarashi K."/>
            <person name="Jurgens J.A."/>
            <person name="Kallen N."/>
            <person name="Kersten P."/>
            <person name="Kohler A."/>
            <person name="Kuees U."/>
            <person name="Kumar T.K.A."/>
            <person name="Kuo A."/>
            <person name="LaButti K."/>
            <person name="Larrondo L.F."/>
            <person name="Lindquist E."/>
            <person name="Ling A."/>
            <person name="Lombard V."/>
            <person name="Lucas S."/>
            <person name="Lundell T."/>
            <person name="Martin R."/>
            <person name="McLaughlin D.J."/>
            <person name="Morgenstern I."/>
            <person name="Morin E."/>
            <person name="Murat C."/>
            <person name="Nagy L.G."/>
            <person name="Nolan M."/>
            <person name="Ohm R.A."/>
            <person name="Patyshakuliyeva A."/>
            <person name="Rokas A."/>
            <person name="Ruiz-Duenas F.J."/>
            <person name="Sabat G."/>
            <person name="Salamov A."/>
            <person name="Samejima M."/>
            <person name="Schmutz J."/>
            <person name="Slot J.C."/>
            <person name="St John F."/>
            <person name="Stenlid J."/>
            <person name="Sun H."/>
            <person name="Sun S."/>
            <person name="Syed K."/>
            <person name="Tsang A."/>
            <person name="Wiebenga A."/>
            <person name="Young D."/>
            <person name="Pisabarro A."/>
            <person name="Eastwood D.C."/>
            <person name="Martin F."/>
            <person name="Cullen D."/>
            <person name="Grigoriev I.V."/>
            <person name="Hibbett D.S."/>
        </authorList>
    </citation>
    <scope>NUCLEOTIDE SEQUENCE [LARGE SCALE GENOMIC DNA]</scope>
    <source>
        <strain evidence="16 17">DJM-731 SS1</strain>
    </source>
</reference>
<dbReference type="EMBL" id="JH795871">
    <property type="protein sequence ID" value="EJT98911.1"/>
    <property type="molecule type" value="Genomic_DNA"/>
</dbReference>
<dbReference type="GO" id="GO:0016020">
    <property type="term" value="C:membrane"/>
    <property type="evidence" value="ECO:0007669"/>
    <property type="project" value="UniProtKB-SubCell"/>
</dbReference>
<evidence type="ECO:0000256" key="11">
    <source>
        <dbReference type="ARBA" id="ARBA00023033"/>
    </source>
</evidence>
<dbReference type="STRING" id="1858805.M5FZB3"/>
<sequence>MAGQETTAYALRVLVLALLHNPAVIKTAQAQLDSVCGSRGPSFEHRERLPYIEAIVKETIRWRPVAPIGVFHSATEEVKFQGFVIPKGTLFLDNIWSASWAQSRDPALFPNPDTFEPARFLDAAGNLCPQTPDSNLLGFGRGRRVCPGRDFANAGLFIAAASMLWSFDFEWPVDVNGKQIVCDTFEMEDHTILSTVRPFEIKVTPRHASLEEKLFEMLKERDTSTSA</sequence>
<accession>M5FZB3</accession>
<keyword evidence="11 14" id="KW-0503">Monooxygenase</keyword>
<evidence type="ECO:0000256" key="7">
    <source>
        <dbReference type="ARBA" id="ARBA00022723"/>
    </source>
</evidence>
<keyword evidence="17" id="KW-1185">Reference proteome</keyword>